<evidence type="ECO:0000313" key="4">
    <source>
        <dbReference type="EMBL" id="SEL83487.1"/>
    </source>
</evidence>
<dbReference type="OrthoDB" id="9788869at2"/>
<reference evidence="5" key="1">
    <citation type="submission" date="2016-10" db="EMBL/GenBank/DDBJ databases">
        <authorList>
            <person name="Varghese N."/>
            <person name="Submissions S."/>
        </authorList>
    </citation>
    <scope>NUCLEOTIDE SEQUENCE [LARGE SCALE GENOMIC DNA]</scope>
    <source>
        <strain evidence="5">Jip14</strain>
    </source>
</reference>
<dbReference type="Proteomes" id="UP000198916">
    <property type="component" value="Unassembled WGS sequence"/>
</dbReference>
<keyword evidence="5" id="KW-1185">Reference proteome</keyword>
<dbReference type="Pfam" id="PF14031">
    <property type="entry name" value="D-ser_dehydrat"/>
    <property type="match status" value="1"/>
</dbReference>
<proteinExistence type="inferred from homology"/>
<dbReference type="Gene3D" id="2.40.37.20">
    <property type="entry name" value="D-serine dehydratase-like domain"/>
    <property type="match status" value="1"/>
</dbReference>
<dbReference type="RefSeq" id="WP_090608575.1">
    <property type="nucleotide sequence ID" value="NZ_FNZR01000011.1"/>
</dbReference>
<dbReference type="InterPro" id="IPR029066">
    <property type="entry name" value="PLP-binding_barrel"/>
</dbReference>
<dbReference type="GO" id="GO:0036088">
    <property type="term" value="P:D-serine catabolic process"/>
    <property type="evidence" value="ECO:0007669"/>
    <property type="project" value="TreeGrafter"/>
</dbReference>
<dbReference type="SMART" id="SM01119">
    <property type="entry name" value="D-ser_dehydrat"/>
    <property type="match status" value="1"/>
</dbReference>
<evidence type="ECO:0000256" key="1">
    <source>
        <dbReference type="ARBA" id="ARBA00005323"/>
    </source>
</evidence>
<dbReference type="CDD" id="cd06821">
    <property type="entry name" value="PLPDE_III_D-TA"/>
    <property type="match status" value="1"/>
</dbReference>
<keyword evidence="2" id="KW-0456">Lyase</keyword>
<organism evidence="4 5">
    <name type="scientific">Parapedobacter koreensis</name>
    <dbReference type="NCBI Taxonomy" id="332977"/>
    <lineage>
        <taxon>Bacteria</taxon>
        <taxon>Pseudomonadati</taxon>
        <taxon>Bacteroidota</taxon>
        <taxon>Sphingobacteriia</taxon>
        <taxon>Sphingobacteriales</taxon>
        <taxon>Sphingobacteriaceae</taxon>
        <taxon>Parapedobacter</taxon>
    </lineage>
</organism>
<protein>
    <submittedName>
        <fullName evidence="4">D-serine deaminase, pyridoxal phosphate-dependent</fullName>
    </submittedName>
</protein>
<dbReference type="InterPro" id="IPR001608">
    <property type="entry name" value="Ala_racemase_N"/>
</dbReference>
<gene>
    <name evidence="4" type="ORF">SAMN05421740_11134</name>
</gene>
<comment type="similarity">
    <text evidence="1">Belongs to the DSD1 family.</text>
</comment>
<evidence type="ECO:0000256" key="2">
    <source>
        <dbReference type="ARBA" id="ARBA00023239"/>
    </source>
</evidence>
<evidence type="ECO:0000259" key="3">
    <source>
        <dbReference type="SMART" id="SM01119"/>
    </source>
</evidence>
<feature type="domain" description="D-serine dehydratase-like" evidence="3">
    <location>
        <begin position="264"/>
        <end position="354"/>
    </location>
</feature>
<dbReference type="GO" id="GO:0008721">
    <property type="term" value="F:D-serine ammonia-lyase activity"/>
    <property type="evidence" value="ECO:0007669"/>
    <property type="project" value="TreeGrafter"/>
</dbReference>
<dbReference type="AlphaFoldDB" id="A0A1H7TI43"/>
<accession>A0A1H7TI43</accession>
<dbReference type="STRING" id="332977.SAMN05421740_11134"/>
<dbReference type="InterPro" id="IPR051466">
    <property type="entry name" value="D-amino_acid_metab_enzyme"/>
</dbReference>
<dbReference type="PANTHER" id="PTHR28004">
    <property type="entry name" value="ZGC:162816-RELATED"/>
    <property type="match status" value="1"/>
</dbReference>
<dbReference type="PANTHER" id="PTHR28004:SF2">
    <property type="entry name" value="D-SERINE DEHYDRATASE"/>
    <property type="match status" value="1"/>
</dbReference>
<evidence type="ECO:0000313" key="5">
    <source>
        <dbReference type="Proteomes" id="UP000198916"/>
    </source>
</evidence>
<dbReference type="EMBL" id="FNZR01000011">
    <property type="protein sequence ID" value="SEL83487.1"/>
    <property type="molecule type" value="Genomic_DNA"/>
</dbReference>
<sequence length="373" mass="41562">MNDNQPWYVIEDIDRIDSPALVVYPERVSENIRTLKKMVNGNTDRLRPHIKTHKTKEATILLMDAGIHQFKCATIAEAELLGMIKAPDVLLAYQPVGPKVHRYLELIERYSNTSFSCLVDNLANAENLSVQAGKKGVKIRVYIDINVGMGRTGIPVGDEAIQLYQGIRLLDNMELLGLHVYDGHLRDPDINQRRERCHLAFAPVWTMISELERQGYPAPVVVAGGSPTFPIHAADARVVCSPGTFIFWDKGYGDGLPEQQFQHAALVLTRIISLPTSTTLCLDLGHKSIASENPLDRRVHLLNAPDLKPIGQSEEHLVVEVPAGHEWKIGDVFYGLPYHICPTVALYEQAIAIVDGHQTGIWPIVARDRSIIV</sequence>
<dbReference type="SUPFAM" id="SSF51419">
    <property type="entry name" value="PLP-binding barrel"/>
    <property type="match status" value="1"/>
</dbReference>
<dbReference type="Pfam" id="PF01168">
    <property type="entry name" value="Ala_racemase_N"/>
    <property type="match status" value="1"/>
</dbReference>
<name>A0A1H7TI43_9SPHI</name>
<dbReference type="Gene3D" id="3.20.20.10">
    <property type="entry name" value="Alanine racemase"/>
    <property type="match status" value="1"/>
</dbReference>
<dbReference type="InterPro" id="IPR026956">
    <property type="entry name" value="D-ser_dehydrat-like_dom"/>
</dbReference>
<dbReference type="InterPro" id="IPR042208">
    <property type="entry name" value="D-ser_dehydrat-like_sf"/>
</dbReference>